<dbReference type="InterPro" id="IPR013563">
    <property type="entry name" value="Oligopep_ABC_C"/>
</dbReference>
<accession>A0A261RYM3</accession>
<dbReference type="NCBIfam" id="NF007739">
    <property type="entry name" value="PRK10419.1"/>
    <property type="match status" value="2"/>
</dbReference>
<dbReference type="AlphaFoldDB" id="A0A261RYM3"/>
<dbReference type="PANTHER" id="PTHR43297:SF2">
    <property type="entry name" value="DIPEPTIDE TRANSPORT ATP-BINDING PROTEIN DPPD"/>
    <property type="match status" value="1"/>
</dbReference>
<evidence type="ECO:0000256" key="2">
    <source>
        <dbReference type="ARBA" id="ARBA00005417"/>
    </source>
</evidence>
<keyword evidence="5" id="KW-0547">Nucleotide-binding</keyword>
<evidence type="ECO:0000313" key="10">
    <source>
        <dbReference type="Proteomes" id="UP000216020"/>
    </source>
</evidence>
<dbReference type="PANTHER" id="PTHR43297">
    <property type="entry name" value="OLIGOPEPTIDE TRANSPORT ATP-BINDING PROTEIN APPD"/>
    <property type="match status" value="1"/>
</dbReference>
<dbReference type="SMART" id="SM00382">
    <property type="entry name" value="AAA"/>
    <property type="match status" value="2"/>
</dbReference>
<keyword evidence="10" id="KW-1185">Reference proteome</keyword>
<protein>
    <submittedName>
        <fullName evidence="9">Microcin ABC transporter ATP-binding protein</fullName>
    </submittedName>
</protein>
<dbReference type="GO" id="GO:0055085">
    <property type="term" value="P:transmembrane transport"/>
    <property type="evidence" value="ECO:0007669"/>
    <property type="project" value="UniProtKB-ARBA"/>
</dbReference>
<keyword evidence="3" id="KW-0813">Transport</keyword>
<comment type="similarity">
    <text evidence="2">Belongs to the ABC transporter superfamily.</text>
</comment>
<organism evidence="9 10">
    <name type="scientific">Bordetella genomosp. 10</name>
    <dbReference type="NCBI Taxonomy" id="1416804"/>
    <lineage>
        <taxon>Bacteria</taxon>
        <taxon>Pseudomonadati</taxon>
        <taxon>Pseudomonadota</taxon>
        <taxon>Betaproteobacteria</taxon>
        <taxon>Burkholderiales</taxon>
        <taxon>Alcaligenaceae</taxon>
        <taxon>Bordetella</taxon>
    </lineage>
</organism>
<evidence type="ECO:0000313" key="9">
    <source>
        <dbReference type="EMBL" id="OZI30194.1"/>
    </source>
</evidence>
<evidence type="ECO:0000256" key="5">
    <source>
        <dbReference type="ARBA" id="ARBA00022741"/>
    </source>
</evidence>
<evidence type="ECO:0000256" key="3">
    <source>
        <dbReference type="ARBA" id="ARBA00022448"/>
    </source>
</evidence>
<dbReference type="Pfam" id="PF08352">
    <property type="entry name" value="oligo_HPY"/>
    <property type="match status" value="2"/>
</dbReference>
<dbReference type="FunFam" id="3.40.50.300:FF:000016">
    <property type="entry name" value="Oligopeptide ABC transporter ATP-binding component"/>
    <property type="match status" value="1"/>
</dbReference>
<dbReference type="InterPro" id="IPR017871">
    <property type="entry name" value="ABC_transporter-like_CS"/>
</dbReference>
<dbReference type="InterPro" id="IPR003593">
    <property type="entry name" value="AAA+_ATPase"/>
</dbReference>
<dbReference type="NCBIfam" id="NF008453">
    <property type="entry name" value="PRK11308.1"/>
    <property type="match status" value="2"/>
</dbReference>
<dbReference type="RefSeq" id="WP_094854630.1">
    <property type="nucleotide sequence ID" value="NZ_NEVM01000005.1"/>
</dbReference>
<dbReference type="GO" id="GO:0015833">
    <property type="term" value="P:peptide transport"/>
    <property type="evidence" value="ECO:0007669"/>
    <property type="project" value="InterPro"/>
</dbReference>
<feature type="domain" description="ABC transporter" evidence="8">
    <location>
        <begin position="276"/>
        <end position="524"/>
    </location>
</feature>
<sequence>MTALLSIRNLTVALPAGADRPHALADVDLEVRAGEILCVVGESGSGKSMTAGAIMGLLPEGVQACGGRIVWEGEDLLAAGPERLRRLRGKEIGMIFQEPMTALNPLRTIGDQIAEVFRAHTALRRGEIQARTLALLESVHIPDPAAAARAYPHELSGGQRQRAMIAMALALEPRLLIADEPTTALDVTTQAQILHLIHDLQRRKGTAVLFITHDFGVVAEIADRVAVMRQGRLVEMGAADAVLNHPADGYTRALIAAVPPLQPATREQAGNPPAALAIAGLSKTYGKRHWLKRHARVTHAVKNVSLTLPAGRTLGIVGESGSGKSTLARNVLGLLTPDAGEMQVYGETVNLKHAADRRRHAARVQMVFQDPYGSLNPRHRVGDIVTQGPLAHGVPRRQAWDKARELFELVGLGADALDRYPHEFSGGQRQRIGLARALAMEPRILVADEPVSALDVSVQAQVLALLARLQARLNLSILFITHDLRVAAQVCDRIAVMKAGEIVEQGDSARIFRAPSHPYTRALLAAVPGRLWTPQGNAQQVA</sequence>
<dbReference type="GO" id="GO:0005886">
    <property type="term" value="C:plasma membrane"/>
    <property type="evidence" value="ECO:0007669"/>
    <property type="project" value="UniProtKB-SubCell"/>
</dbReference>
<dbReference type="GO" id="GO:0005524">
    <property type="term" value="F:ATP binding"/>
    <property type="evidence" value="ECO:0007669"/>
    <property type="project" value="UniProtKB-KW"/>
</dbReference>
<comment type="caution">
    <text evidence="9">The sequence shown here is derived from an EMBL/GenBank/DDBJ whole genome shotgun (WGS) entry which is preliminary data.</text>
</comment>
<dbReference type="PROSITE" id="PS00211">
    <property type="entry name" value="ABC_TRANSPORTER_1"/>
    <property type="match status" value="2"/>
</dbReference>
<keyword evidence="4" id="KW-1003">Cell membrane</keyword>
<dbReference type="InterPro" id="IPR050388">
    <property type="entry name" value="ABC_Ni/Peptide_Import"/>
</dbReference>
<dbReference type="InterPro" id="IPR027417">
    <property type="entry name" value="P-loop_NTPase"/>
</dbReference>
<gene>
    <name evidence="9" type="ORF">CAL29_19225</name>
</gene>
<proteinExistence type="inferred from homology"/>
<dbReference type="Pfam" id="PF00005">
    <property type="entry name" value="ABC_tran"/>
    <property type="match status" value="2"/>
</dbReference>
<dbReference type="OrthoDB" id="9802772at2"/>
<evidence type="ECO:0000256" key="1">
    <source>
        <dbReference type="ARBA" id="ARBA00004417"/>
    </source>
</evidence>
<keyword evidence="6 9" id="KW-0067">ATP-binding</keyword>
<keyword evidence="7" id="KW-0472">Membrane</keyword>
<evidence type="ECO:0000256" key="6">
    <source>
        <dbReference type="ARBA" id="ARBA00022840"/>
    </source>
</evidence>
<name>A0A261RYM3_9BORD</name>
<evidence type="ECO:0000259" key="8">
    <source>
        <dbReference type="PROSITE" id="PS50893"/>
    </source>
</evidence>
<dbReference type="CDD" id="cd03257">
    <property type="entry name" value="ABC_NikE_OppD_transporters"/>
    <property type="match status" value="2"/>
</dbReference>
<dbReference type="PROSITE" id="PS50893">
    <property type="entry name" value="ABC_TRANSPORTER_2"/>
    <property type="match status" value="2"/>
</dbReference>
<dbReference type="GO" id="GO:0016887">
    <property type="term" value="F:ATP hydrolysis activity"/>
    <property type="evidence" value="ECO:0007669"/>
    <property type="project" value="InterPro"/>
</dbReference>
<dbReference type="EMBL" id="NEVM01000005">
    <property type="protein sequence ID" value="OZI30194.1"/>
    <property type="molecule type" value="Genomic_DNA"/>
</dbReference>
<dbReference type="SUPFAM" id="SSF52540">
    <property type="entry name" value="P-loop containing nucleoside triphosphate hydrolases"/>
    <property type="match status" value="2"/>
</dbReference>
<dbReference type="InterPro" id="IPR003439">
    <property type="entry name" value="ABC_transporter-like_ATP-bd"/>
</dbReference>
<reference evidence="10" key="1">
    <citation type="submission" date="2017-05" db="EMBL/GenBank/DDBJ databases">
        <title>Complete and WGS of Bordetella genogroups.</title>
        <authorList>
            <person name="Spilker T."/>
            <person name="Lipuma J."/>
        </authorList>
    </citation>
    <scope>NUCLEOTIDE SEQUENCE [LARGE SCALE GENOMIC DNA]</scope>
    <source>
        <strain evidence="10">AU16122</strain>
    </source>
</reference>
<evidence type="ECO:0000256" key="4">
    <source>
        <dbReference type="ARBA" id="ARBA00022475"/>
    </source>
</evidence>
<dbReference type="Proteomes" id="UP000216020">
    <property type="component" value="Unassembled WGS sequence"/>
</dbReference>
<feature type="domain" description="ABC transporter" evidence="8">
    <location>
        <begin position="5"/>
        <end position="255"/>
    </location>
</feature>
<evidence type="ECO:0000256" key="7">
    <source>
        <dbReference type="ARBA" id="ARBA00023136"/>
    </source>
</evidence>
<dbReference type="Gene3D" id="3.40.50.300">
    <property type="entry name" value="P-loop containing nucleotide triphosphate hydrolases"/>
    <property type="match status" value="2"/>
</dbReference>
<comment type="subcellular location">
    <subcellularLocation>
        <location evidence="1">Cell inner membrane</location>
        <topology evidence="1">Peripheral membrane protein</topology>
    </subcellularLocation>
</comment>